<accession>A0A1I0NKG0</accession>
<feature type="transmembrane region" description="Helical" evidence="1">
    <location>
        <begin position="6"/>
        <end position="27"/>
    </location>
</feature>
<keyword evidence="3" id="KW-1185">Reference proteome</keyword>
<dbReference type="STRING" id="364200.SAMN04488515_0680"/>
<feature type="transmembrane region" description="Helical" evidence="1">
    <location>
        <begin position="70"/>
        <end position="97"/>
    </location>
</feature>
<reference evidence="2 3" key="1">
    <citation type="submission" date="2016-10" db="EMBL/GenBank/DDBJ databases">
        <authorList>
            <person name="de Groot N.N."/>
        </authorList>
    </citation>
    <scope>NUCLEOTIDE SEQUENCE [LARGE SCALE GENOMIC DNA]</scope>
    <source>
        <strain evidence="2 3">DSM 17925</strain>
    </source>
</reference>
<dbReference type="Proteomes" id="UP000199167">
    <property type="component" value="Unassembled WGS sequence"/>
</dbReference>
<gene>
    <name evidence="2" type="ORF">SAMN04488515_0680</name>
</gene>
<sequence>METVSLALILGISGLAQACILSGLWWVLFHKLGHGAEWLLVAVLPLSGLFLIPIVSFMINFTAWQMESAILWNSVATGFLGFVFSAAPLAVLVARVLQNKIPGLRL</sequence>
<dbReference type="EMBL" id="FOIZ01000001">
    <property type="protein sequence ID" value="SEW01977.1"/>
    <property type="molecule type" value="Genomic_DNA"/>
</dbReference>
<evidence type="ECO:0000256" key="1">
    <source>
        <dbReference type="SAM" id="Phobius"/>
    </source>
</evidence>
<protein>
    <submittedName>
        <fullName evidence="2">Uncharacterized protein</fullName>
    </submittedName>
</protein>
<organism evidence="2 3">
    <name type="scientific">Cognatiyoonia koreensis</name>
    <dbReference type="NCBI Taxonomy" id="364200"/>
    <lineage>
        <taxon>Bacteria</taxon>
        <taxon>Pseudomonadati</taxon>
        <taxon>Pseudomonadota</taxon>
        <taxon>Alphaproteobacteria</taxon>
        <taxon>Rhodobacterales</taxon>
        <taxon>Paracoccaceae</taxon>
        <taxon>Cognatiyoonia</taxon>
    </lineage>
</organism>
<dbReference type="AlphaFoldDB" id="A0A1I0NKG0"/>
<keyword evidence="1" id="KW-1133">Transmembrane helix</keyword>
<feature type="transmembrane region" description="Helical" evidence="1">
    <location>
        <begin position="39"/>
        <end position="64"/>
    </location>
</feature>
<keyword evidence="1" id="KW-0472">Membrane</keyword>
<evidence type="ECO:0000313" key="3">
    <source>
        <dbReference type="Proteomes" id="UP000199167"/>
    </source>
</evidence>
<keyword evidence="1" id="KW-0812">Transmembrane</keyword>
<proteinExistence type="predicted"/>
<name>A0A1I0NKG0_9RHOB</name>
<evidence type="ECO:0000313" key="2">
    <source>
        <dbReference type="EMBL" id="SEW01977.1"/>
    </source>
</evidence>